<evidence type="ECO:0000313" key="6">
    <source>
        <dbReference type="EMBL" id="AQQ67390.1"/>
    </source>
</evidence>
<dbReference type="SMART" id="SM00825">
    <property type="entry name" value="PKS_KS"/>
    <property type="match status" value="1"/>
</dbReference>
<dbReference type="PANTHER" id="PTHR11712">
    <property type="entry name" value="POLYKETIDE SYNTHASE-RELATED"/>
    <property type="match status" value="1"/>
</dbReference>
<dbReference type="Gene3D" id="3.40.47.10">
    <property type="match status" value="1"/>
</dbReference>
<comment type="similarity">
    <text evidence="2 4">Belongs to the thiolase-like superfamily. Beta-ketoacyl-ACP synthases family.</text>
</comment>
<dbReference type="PANTHER" id="PTHR11712:SF336">
    <property type="entry name" value="3-OXOACYL-[ACYL-CARRIER-PROTEIN] SYNTHASE, MITOCHONDRIAL"/>
    <property type="match status" value="1"/>
</dbReference>
<keyword evidence="7" id="KW-1185">Reference proteome</keyword>
<dbReference type="InterPro" id="IPR020841">
    <property type="entry name" value="PKS_Beta-ketoAc_synthase_dom"/>
</dbReference>
<evidence type="ECO:0000256" key="2">
    <source>
        <dbReference type="ARBA" id="ARBA00008467"/>
    </source>
</evidence>
<dbReference type="SUPFAM" id="SSF53901">
    <property type="entry name" value="Thiolase-like"/>
    <property type="match status" value="2"/>
</dbReference>
<name>A0A1Q2M401_9GAMM</name>
<protein>
    <submittedName>
        <fullName evidence="6">Beta-ketoacyl synthase</fullName>
    </submittedName>
</protein>
<dbReference type="Pfam" id="PF00109">
    <property type="entry name" value="ketoacyl-synt"/>
    <property type="match status" value="1"/>
</dbReference>
<dbReference type="EMBL" id="CP019650">
    <property type="protein sequence ID" value="AQQ67390.1"/>
    <property type="molecule type" value="Genomic_DNA"/>
</dbReference>
<dbReference type="GO" id="GO:0006633">
    <property type="term" value="P:fatty acid biosynthetic process"/>
    <property type="evidence" value="ECO:0007669"/>
    <property type="project" value="TreeGrafter"/>
</dbReference>
<dbReference type="GO" id="GO:0004315">
    <property type="term" value="F:3-oxoacyl-[acyl-carrier-protein] synthase activity"/>
    <property type="evidence" value="ECO:0007669"/>
    <property type="project" value="TreeGrafter"/>
</dbReference>
<organism evidence="6 7">
    <name type="scientific">Microbulbifer agarilyticus</name>
    <dbReference type="NCBI Taxonomy" id="260552"/>
    <lineage>
        <taxon>Bacteria</taxon>
        <taxon>Pseudomonadati</taxon>
        <taxon>Pseudomonadota</taxon>
        <taxon>Gammaproteobacteria</taxon>
        <taxon>Cellvibrionales</taxon>
        <taxon>Microbulbiferaceae</taxon>
        <taxon>Microbulbifer</taxon>
    </lineage>
</organism>
<gene>
    <name evidence="6" type="ORF">Mag101_06885</name>
</gene>
<dbReference type="PROSITE" id="PS52004">
    <property type="entry name" value="KS3_2"/>
    <property type="match status" value="1"/>
</dbReference>
<dbReference type="InterPro" id="IPR016039">
    <property type="entry name" value="Thiolase-like"/>
</dbReference>
<dbReference type="OrthoDB" id="9784825at2"/>
<dbReference type="InterPro" id="IPR000794">
    <property type="entry name" value="Beta-ketoacyl_synthase"/>
</dbReference>
<keyword evidence="3 4" id="KW-0808">Transferase</keyword>
<evidence type="ECO:0000313" key="7">
    <source>
        <dbReference type="Proteomes" id="UP000188219"/>
    </source>
</evidence>
<dbReference type="STRING" id="260552.Mag101_06885"/>
<dbReference type="CDD" id="cd00828">
    <property type="entry name" value="elong_cond_enzymes"/>
    <property type="match status" value="1"/>
</dbReference>
<dbReference type="Pfam" id="PF02801">
    <property type="entry name" value="Ketoacyl-synt_C"/>
    <property type="match status" value="1"/>
</dbReference>
<reference evidence="6" key="1">
    <citation type="submission" date="2017-02" db="EMBL/GenBank/DDBJ databases">
        <title>Genome of Microbulbifer agarilyticus GP101.</title>
        <authorList>
            <person name="Jung J."/>
            <person name="Bae S.S."/>
            <person name="Baek K."/>
        </authorList>
    </citation>
    <scope>NUCLEOTIDE SEQUENCE [LARGE SCALE GENOMIC DNA]</scope>
    <source>
        <strain evidence="6">GP101</strain>
    </source>
</reference>
<dbReference type="InterPro" id="IPR014030">
    <property type="entry name" value="Ketoacyl_synth_N"/>
</dbReference>
<dbReference type="AlphaFoldDB" id="A0A1Q2M401"/>
<accession>A0A1Q2M401</accession>
<evidence type="ECO:0000256" key="3">
    <source>
        <dbReference type="ARBA" id="ARBA00022679"/>
    </source>
</evidence>
<evidence type="ECO:0000256" key="4">
    <source>
        <dbReference type="RuleBase" id="RU003694"/>
    </source>
</evidence>
<dbReference type="GO" id="GO:0005829">
    <property type="term" value="C:cytosol"/>
    <property type="evidence" value="ECO:0007669"/>
    <property type="project" value="TreeGrafter"/>
</dbReference>
<dbReference type="eggNOG" id="COG0304">
    <property type="taxonomic scope" value="Bacteria"/>
</dbReference>
<sequence length="619" mass="65652">MQRLPVITAFGGFNPAGRSSFHRGYKRMVLDSLASEERTDVLSDLAALMGLRTGDDAQGPLSAELEQQVLQGTLVRELESRFYDYRQCHFHQPAALSNAGGFTFEMSARQLPNPLPADWQVEPLDSGRVRVHAGALSVMLDSHREISVASAGQLPTGFEPGQEYNSRFHPRGLQLAILGASDAVQSLGIDWDTVAAKAGPDKISVYASSAMSQLDPNGNGGLLQSRLRGGRVSSKQLALGLTSMPADFVNAYVLGSVGTTGAVAGACATYLYNLRAAVEDIRCGRARVAVVGAAEAPLVPEVVDGYTTMGALANLDGLRKIFDGDIDFRRASRPFGNNCGFTLGEGSQWAVLMDDELALELGAPIHGAVANVFVNADGAKKSISAPGPGNYLTVARAMAEARAILGEDSLRNRSFVQAHGSSTPQNRVTESAIFDRLAGAFGIEAWPVCAVKAFVGHTVAAASGDQLSTSLGMFRRGILPGITTIDRVADDVHHENLSLSLEHVERDPQSLDVAFLNSKGFGGNNATASVLAPHITESMLAKRHGNAAFTAYQKRNEAVTEQAASYDARASRGDLDAIYRFGEGLIDESAIELDAFSLKLPDGAGAISLESENPFADMV</sequence>
<dbReference type="InterPro" id="IPR047224">
    <property type="entry name" value="FAS_alpha_su_C"/>
</dbReference>
<evidence type="ECO:0000259" key="5">
    <source>
        <dbReference type="PROSITE" id="PS52004"/>
    </source>
</evidence>
<dbReference type="Proteomes" id="UP000188219">
    <property type="component" value="Chromosome"/>
</dbReference>
<proteinExistence type="inferred from homology"/>
<evidence type="ECO:0000256" key="1">
    <source>
        <dbReference type="ARBA" id="ARBA00005194"/>
    </source>
</evidence>
<comment type="pathway">
    <text evidence="1">Lipid metabolism; fatty acid biosynthesis.</text>
</comment>
<dbReference type="RefSeq" id="WP_077402610.1">
    <property type="nucleotide sequence ID" value="NZ_CP019650.1"/>
</dbReference>
<dbReference type="InterPro" id="IPR014031">
    <property type="entry name" value="Ketoacyl_synth_C"/>
</dbReference>
<dbReference type="KEGG" id="maga:Mag101_06885"/>
<feature type="domain" description="Ketosynthase family 3 (KS3)" evidence="5">
    <location>
        <begin position="1"/>
        <end position="532"/>
    </location>
</feature>